<name>A0A9P4V674_9PLEO</name>
<gene>
    <name evidence="1" type="ORF">EJ04DRAFT_80431</name>
</gene>
<evidence type="ECO:0000313" key="2">
    <source>
        <dbReference type="Proteomes" id="UP000799444"/>
    </source>
</evidence>
<keyword evidence="2" id="KW-1185">Reference proteome</keyword>
<dbReference type="Gene3D" id="2.130.10.10">
    <property type="entry name" value="YVTN repeat-like/Quinoprotein amine dehydrogenase"/>
    <property type="match status" value="1"/>
</dbReference>
<dbReference type="SUPFAM" id="SSF82171">
    <property type="entry name" value="DPP6 N-terminal domain-like"/>
    <property type="match status" value="1"/>
</dbReference>
<dbReference type="Proteomes" id="UP000799444">
    <property type="component" value="Unassembled WGS sequence"/>
</dbReference>
<protein>
    <submittedName>
        <fullName evidence="1">Uncharacterized protein</fullName>
    </submittedName>
</protein>
<dbReference type="EMBL" id="ML996112">
    <property type="protein sequence ID" value="KAF2737983.1"/>
    <property type="molecule type" value="Genomic_DNA"/>
</dbReference>
<sequence length="412" mass="46479">MSAATLFAYHERNEISGLRQPPKSSSALLTGSPLAGSNSISLERDSSRSLIPSLSGEYATRKDQIYKKDLPVGPTSGADIDHAVSSDGMYLAVGYYHNHSYSVEIWTFRTRKLHQTRELNLQSINPSTGPIAFVPISNLLAIQFQDSDGTHLQIWDILGRSIEPYVVCKNVKSTTYSNNGTLLATSTPDEIRIVDMQSGEAPCPSFPCKDAQALAIDEFRLAITSESYKVSIWSWRTRTQIKSITLTCNIYGPQWSPDMQTLIFMTMERESRRPDMVNIVLNLCNALSDSHYRIQLEVRRKEIEWHRDSALPAALSYCGNYLAIYQGNRIKVIPRTENRLDTFGVDEPPRSMRFLQDGTLVIGWYCPKTETLSCRELAKYGTSRRQAGNADGNADGRRLHTRNIKTWRLRRG</sequence>
<accession>A0A9P4V674</accession>
<organism evidence="1 2">
    <name type="scientific">Polyplosphaeria fusca</name>
    <dbReference type="NCBI Taxonomy" id="682080"/>
    <lineage>
        <taxon>Eukaryota</taxon>
        <taxon>Fungi</taxon>
        <taxon>Dikarya</taxon>
        <taxon>Ascomycota</taxon>
        <taxon>Pezizomycotina</taxon>
        <taxon>Dothideomycetes</taxon>
        <taxon>Pleosporomycetidae</taxon>
        <taxon>Pleosporales</taxon>
        <taxon>Tetraplosphaeriaceae</taxon>
        <taxon>Polyplosphaeria</taxon>
    </lineage>
</organism>
<evidence type="ECO:0000313" key="1">
    <source>
        <dbReference type="EMBL" id="KAF2737983.1"/>
    </source>
</evidence>
<comment type="caution">
    <text evidence="1">The sequence shown here is derived from an EMBL/GenBank/DDBJ whole genome shotgun (WGS) entry which is preliminary data.</text>
</comment>
<dbReference type="AlphaFoldDB" id="A0A9P4V674"/>
<dbReference type="InterPro" id="IPR015943">
    <property type="entry name" value="WD40/YVTN_repeat-like_dom_sf"/>
</dbReference>
<reference evidence="1" key="1">
    <citation type="journal article" date="2020" name="Stud. Mycol.">
        <title>101 Dothideomycetes genomes: a test case for predicting lifestyles and emergence of pathogens.</title>
        <authorList>
            <person name="Haridas S."/>
            <person name="Albert R."/>
            <person name="Binder M."/>
            <person name="Bloem J."/>
            <person name="Labutti K."/>
            <person name="Salamov A."/>
            <person name="Andreopoulos B."/>
            <person name="Baker S."/>
            <person name="Barry K."/>
            <person name="Bills G."/>
            <person name="Bluhm B."/>
            <person name="Cannon C."/>
            <person name="Castanera R."/>
            <person name="Culley D."/>
            <person name="Daum C."/>
            <person name="Ezra D."/>
            <person name="Gonzalez J."/>
            <person name="Henrissat B."/>
            <person name="Kuo A."/>
            <person name="Liang C."/>
            <person name="Lipzen A."/>
            <person name="Lutzoni F."/>
            <person name="Magnuson J."/>
            <person name="Mondo S."/>
            <person name="Nolan M."/>
            <person name="Ohm R."/>
            <person name="Pangilinan J."/>
            <person name="Park H.-J."/>
            <person name="Ramirez L."/>
            <person name="Alfaro M."/>
            <person name="Sun H."/>
            <person name="Tritt A."/>
            <person name="Yoshinaga Y."/>
            <person name="Zwiers L.-H."/>
            <person name="Turgeon B."/>
            <person name="Goodwin S."/>
            <person name="Spatafora J."/>
            <person name="Crous P."/>
            <person name="Grigoriev I."/>
        </authorList>
    </citation>
    <scope>NUCLEOTIDE SEQUENCE</scope>
    <source>
        <strain evidence="1">CBS 125425</strain>
    </source>
</reference>
<proteinExistence type="predicted"/>